<proteinExistence type="predicted"/>
<feature type="domain" description="Nudix hydrolase" evidence="1">
    <location>
        <begin position="80"/>
        <end position="160"/>
    </location>
</feature>
<dbReference type="OrthoDB" id="2428405at2759"/>
<dbReference type="AlphaFoldDB" id="A0A397J1Q5"/>
<dbReference type="Gene3D" id="3.90.79.10">
    <property type="entry name" value="Nucleoside Triphosphate Pyrophosphohydrolase"/>
    <property type="match status" value="1"/>
</dbReference>
<organism evidence="2 3">
    <name type="scientific">Diversispora epigaea</name>
    <dbReference type="NCBI Taxonomy" id="1348612"/>
    <lineage>
        <taxon>Eukaryota</taxon>
        <taxon>Fungi</taxon>
        <taxon>Fungi incertae sedis</taxon>
        <taxon>Mucoromycota</taxon>
        <taxon>Glomeromycotina</taxon>
        <taxon>Glomeromycetes</taxon>
        <taxon>Diversisporales</taxon>
        <taxon>Diversisporaceae</taxon>
        <taxon>Diversispora</taxon>
    </lineage>
</organism>
<reference evidence="2 3" key="1">
    <citation type="submission" date="2018-08" db="EMBL/GenBank/DDBJ databases">
        <title>Genome and evolution of the arbuscular mycorrhizal fungus Diversispora epigaea (formerly Glomus versiforme) and its bacterial endosymbionts.</title>
        <authorList>
            <person name="Sun X."/>
            <person name="Fei Z."/>
            <person name="Harrison M."/>
        </authorList>
    </citation>
    <scope>NUCLEOTIDE SEQUENCE [LARGE SCALE GENOMIC DNA]</scope>
    <source>
        <strain evidence="2 3">IT104</strain>
    </source>
</reference>
<accession>A0A397J1Q5</accession>
<name>A0A397J1Q5_9GLOM</name>
<gene>
    <name evidence="2" type="ORF">Glove_110g92</name>
</gene>
<dbReference type="SUPFAM" id="SSF55811">
    <property type="entry name" value="Nudix"/>
    <property type="match status" value="1"/>
</dbReference>
<evidence type="ECO:0000259" key="1">
    <source>
        <dbReference type="PROSITE" id="PS51462"/>
    </source>
</evidence>
<dbReference type="InterPro" id="IPR015797">
    <property type="entry name" value="NUDIX_hydrolase-like_dom_sf"/>
</dbReference>
<dbReference type="EMBL" id="PQFF01000103">
    <property type="protein sequence ID" value="RHZ82225.1"/>
    <property type="molecule type" value="Genomic_DNA"/>
</dbReference>
<evidence type="ECO:0000313" key="2">
    <source>
        <dbReference type="EMBL" id="RHZ82225.1"/>
    </source>
</evidence>
<dbReference type="InterPro" id="IPR000086">
    <property type="entry name" value="NUDIX_hydrolase_dom"/>
</dbReference>
<protein>
    <recommendedName>
        <fullName evidence="1">Nudix hydrolase domain-containing protein</fullName>
    </recommendedName>
</protein>
<evidence type="ECO:0000313" key="3">
    <source>
        <dbReference type="Proteomes" id="UP000266861"/>
    </source>
</evidence>
<keyword evidence="3" id="KW-1185">Reference proteome</keyword>
<dbReference type="Pfam" id="PF00293">
    <property type="entry name" value="NUDIX"/>
    <property type="match status" value="1"/>
</dbReference>
<dbReference type="Proteomes" id="UP000266861">
    <property type="component" value="Unassembled WGS sequence"/>
</dbReference>
<sequence>MKKITNIVFQAQYYVTKPLYQKQEEEKQDEIIIKDQDTFEEILAEFDKIINPELSENYKNPGYPTQKKTEIEMSTLNKIKIIEYTTTVLYDKKTKKIWVSKRTNPDKEFYKHWQSPGGHVEESDISTKWAARREVFEETGIYLKLEELNYWRTQHYYIRN</sequence>
<comment type="caution">
    <text evidence="2">The sequence shown here is derived from an EMBL/GenBank/DDBJ whole genome shotgun (WGS) entry which is preliminary data.</text>
</comment>
<dbReference type="PROSITE" id="PS51462">
    <property type="entry name" value="NUDIX"/>
    <property type="match status" value="1"/>
</dbReference>